<evidence type="ECO:0000256" key="3">
    <source>
        <dbReference type="ARBA" id="ARBA00022112"/>
    </source>
</evidence>
<dbReference type="Gene3D" id="3.40.1390.30">
    <property type="entry name" value="NIF3 (NGG1p interacting factor 3)-like"/>
    <property type="match status" value="1"/>
</dbReference>
<dbReference type="InterPro" id="IPR015867">
    <property type="entry name" value="N-reg_PII/ATP_PRibTrfase_C"/>
</dbReference>
<dbReference type="RefSeq" id="WP_067861662.1">
    <property type="nucleotide sequence ID" value="NZ_CP011502.1"/>
</dbReference>
<dbReference type="PANTHER" id="PTHR13799:SF14">
    <property type="entry name" value="GTP CYCLOHYDROLASE 1 TYPE 2 HOMOLOG"/>
    <property type="match status" value="1"/>
</dbReference>
<dbReference type="EMBL" id="CP011502">
    <property type="protein sequence ID" value="ALX05218.1"/>
    <property type="molecule type" value="Genomic_DNA"/>
</dbReference>
<dbReference type="SUPFAM" id="SSF102705">
    <property type="entry name" value="NIF3 (NGG1p interacting factor 3)-like"/>
    <property type="match status" value="1"/>
</dbReference>
<evidence type="ECO:0000256" key="6">
    <source>
        <dbReference type="PIRSR" id="PIRSR602678-1"/>
    </source>
</evidence>
<dbReference type="PIRSF" id="PIRSF037489">
    <property type="entry name" value="UCP037489_NIF3_YqfO"/>
    <property type="match status" value="1"/>
</dbReference>
<feature type="binding site" evidence="6">
    <location>
        <position position="338"/>
    </location>
    <ligand>
        <name>a divalent metal cation</name>
        <dbReference type="ChEBI" id="CHEBI:60240"/>
        <label>1</label>
    </ligand>
</feature>
<dbReference type="Pfam" id="PF01784">
    <property type="entry name" value="DUF34_NIF3"/>
    <property type="match status" value="1"/>
</dbReference>
<evidence type="ECO:0000256" key="1">
    <source>
        <dbReference type="ARBA" id="ARBA00006964"/>
    </source>
</evidence>
<dbReference type="Proteomes" id="UP000067689">
    <property type="component" value="Chromosome"/>
</dbReference>
<dbReference type="KEGG" id="aer:AERYTH_11130"/>
<sequence>MPTLRDVVRVLDELYDPRWADDWDAVGTVVGDPDAEVSRILLAVDPVQAVADEAVARGADLLLTHHPLYLKGVTSVAATTPKGRVVHTLASHGVALHTCHTNADSPPLGVSESMALALGLTDVRPLDVDSDPGLDAWVVHVPRADADAVATAMHEAGAGSIGNYDSAVFRSDGTGSFRPLAGARPAIGEVGALEHVEETRLELVAPAAVRESVRSALLGAHPYEEVSYLLLPTAARPSERGSGRIGVLAQPTTLGEFVEHVHRTLPAHGSATRVAGDLDRTVRTVALCGGSGDFLLPTADAAGADVYVTSDLKHHPVSEHLERPGACAVVDVPHWAAEWTWLPVAASALQDRLGDTVDVHVSTLVTDPWSHALAPAPRRTP</sequence>
<dbReference type="PANTHER" id="PTHR13799">
    <property type="entry name" value="NGG1 INTERACTING FACTOR 3"/>
    <property type="match status" value="1"/>
</dbReference>
<keyword evidence="8" id="KW-1185">Reference proteome</keyword>
<gene>
    <name evidence="7" type="ORF">AERYTH_11130</name>
</gene>
<evidence type="ECO:0000313" key="7">
    <source>
        <dbReference type="EMBL" id="ALX05218.1"/>
    </source>
</evidence>
<dbReference type="GO" id="GO:0046872">
    <property type="term" value="F:metal ion binding"/>
    <property type="evidence" value="ECO:0007669"/>
    <property type="project" value="UniProtKB-UniRule"/>
</dbReference>
<feature type="binding site" evidence="6">
    <location>
        <position position="65"/>
    </location>
    <ligand>
        <name>a divalent metal cation</name>
        <dbReference type="ChEBI" id="CHEBI:60240"/>
        <label>1</label>
    </ligand>
</feature>
<dbReference type="GO" id="GO:0005737">
    <property type="term" value="C:cytoplasm"/>
    <property type="evidence" value="ECO:0007669"/>
    <property type="project" value="TreeGrafter"/>
</dbReference>
<organism evidence="7 8">
    <name type="scientific">Aeromicrobium erythreum</name>
    <dbReference type="NCBI Taxonomy" id="2041"/>
    <lineage>
        <taxon>Bacteria</taxon>
        <taxon>Bacillati</taxon>
        <taxon>Actinomycetota</taxon>
        <taxon>Actinomycetes</taxon>
        <taxon>Propionibacteriales</taxon>
        <taxon>Nocardioidaceae</taxon>
        <taxon>Aeromicrobium</taxon>
    </lineage>
</organism>
<feature type="binding site" evidence="6">
    <location>
        <position position="66"/>
    </location>
    <ligand>
        <name>a divalent metal cation</name>
        <dbReference type="ChEBI" id="CHEBI:60240"/>
        <label>1</label>
    </ligand>
</feature>
<dbReference type="InterPro" id="IPR017221">
    <property type="entry name" value="DUF34/NIF3_bac"/>
</dbReference>
<dbReference type="PATRIC" id="fig|2041.4.peg.2329"/>
<proteinExistence type="inferred from homology"/>
<evidence type="ECO:0000313" key="8">
    <source>
        <dbReference type="Proteomes" id="UP000067689"/>
    </source>
</evidence>
<feature type="binding site" evidence="6">
    <location>
        <position position="104"/>
    </location>
    <ligand>
        <name>a divalent metal cation</name>
        <dbReference type="ChEBI" id="CHEBI:60240"/>
        <label>1</label>
    </ligand>
</feature>
<dbReference type="AlphaFoldDB" id="A0A0U4DAP4"/>
<evidence type="ECO:0000256" key="2">
    <source>
        <dbReference type="ARBA" id="ARBA00011643"/>
    </source>
</evidence>
<dbReference type="OrthoDB" id="9795763at2"/>
<dbReference type="InterPro" id="IPR036069">
    <property type="entry name" value="DUF34/NIF3_sf"/>
</dbReference>
<evidence type="ECO:0000256" key="5">
    <source>
        <dbReference type="PIRNR" id="PIRNR037489"/>
    </source>
</evidence>
<name>A0A0U4DAP4_9ACTN</name>
<keyword evidence="4 5" id="KW-0479">Metal-binding</keyword>
<dbReference type="NCBIfam" id="TIGR00486">
    <property type="entry name" value="YbgI_SA1388"/>
    <property type="match status" value="1"/>
</dbReference>
<comment type="subunit">
    <text evidence="2">Homohexamer.</text>
</comment>
<dbReference type="Gene3D" id="3.30.70.120">
    <property type="match status" value="1"/>
</dbReference>
<evidence type="ECO:0000256" key="4">
    <source>
        <dbReference type="ARBA" id="ARBA00022723"/>
    </source>
</evidence>
<feature type="binding site" evidence="6">
    <location>
        <position position="334"/>
    </location>
    <ligand>
        <name>a divalent metal cation</name>
        <dbReference type="ChEBI" id="CHEBI:60240"/>
        <label>1</label>
    </ligand>
</feature>
<accession>A0A0U4DAP4</accession>
<protein>
    <recommendedName>
        <fullName evidence="3 5">GTP cyclohydrolase 1 type 2 homolog</fullName>
    </recommendedName>
</protein>
<dbReference type="FunFam" id="3.40.1390.30:FF:000001">
    <property type="entry name" value="GTP cyclohydrolase 1 type 2"/>
    <property type="match status" value="1"/>
</dbReference>
<dbReference type="STRING" id="2041.AERYTH_11130"/>
<dbReference type="InterPro" id="IPR002678">
    <property type="entry name" value="DUF34/NIF3"/>
</dbReference>
<reference evidence="7 8" key="1">
    <citation type="journal article" date="1991" name="Int. J. Syst. Bacteriol.">
        <title>Description of the erythromycin-producing bacterium Arthrobacter sp. strain NRRL B-3381 as Aeromicrobium erythreum gen. nov., sp. nov.</title>
        <authorList>
            <person name="Miller E.S."/>
            <person name="Woese C.R."/>
            <person name="Brenner S."/>
        </authorList>
    </citation>
    <scope>NUCLEOTIDE SEQUENCE [LARGE SCALE GENOMIC DNA]</scope>
    <source>
        <strain evidence="7 8">AR18</strain>
    </source>
</reference>
<comment type="similarity">
    <text evidence="1 5">Belongs to the GTP cyclohydrolase I type 2/NIF3 family.</text>
</comment>